<dbReference type="CDD" id="cd17388">
    <property type="entry name" value="MFS_TetA"/>
    <property type="match status" value="1"/>
</dbReference>
<feature type="transmembrane region" description="Helical" evidence="8">
    <location>
        <begin position="12"/>
        <end position="35"/>
    </location>
</feature>
<dbReference type="Gene3D" id="1.20.1250.20">
    <property type="entry name" value="MFS general substrate transporter like domains"/>
    <property type="match status" value="1"/>
</dbReference>
<dbReference type="Pfam" id="PF07690">
    <property type="entry name" value="MFS_1"/>
    <property type="match status" value="1"/>
</dbReference>
<dbReference type="InterPro" id="IPR036259">
    <property type="entry name" value="MFS_trans_sf"/>
</dbReference>
<accession>A0A6P2Y736</accession>
<dbReference type="InterPro" id="IPR005829">
    <property type="entry name" value="Sugar_transporter_CS"/>
</dbReference>
<proteinExistence type="inferred from homology"/>
<evidence type="ECO:0000256" key="5">
    <source>
        <dbReference type="ARBA" id="ARBA00022692"/>
    </source>
</evidence>
<organism evidence="10 11">
    <name type="scientific">Burkholderia lata (strain ATCC 17760 / DSM 23089 / LMG 22485 / NCIMB 9086 / R18194 / 383)</name>
    <dbReference type="NCBI Taxonomy" id="482957"/>
    <lineage>
        <taxon>Bacteria</taxon>
        <taxon>Pseudomonadati</taxon>
        <taxon>Pseudomonadota</taxon>
        <taxon>Betaproteobacteria</taxon>
        <taxon>Burkholderiales</taxon>
        <taxon>Burkholderiaceae</taxon>
        <taxon>Burkholderia</taxon>
        <taxon>Burkholderia cepacia complex</taxon>
    </lineage>
</organism>
<gene>
    <name evidence="10" type="ORF">BLA18109_05709</name>
</gene>
<feature type="transmembrane region" description="Helical" evidence="8">
    <location>
        <begin position="305"/>
        <end position="323"/>
    </location>
</feature>
<dbReference type="InterPro" id="IPR020846">
    <property type="entry name" value="MFS_dom"/>
</dbReference>
<dbReference type="PRINTS" id="PR01035">
    <property type="entry name" value="TCRTETA"/>
</dbReference>
<evidence type="ECO:0000256" key="7">
    <source>
        <dbReference type="ARBA" id="ARBA00023136"/>
    </source>
</evidence>
<reference evidence="10 11" key="1">
    <citation type="submission" date="2019-09" db="EMBL/GenBank/DDBJ databases">
        <authorList>
            <person name="Depoorter E."/>
        </authorList>
    </citation>
    <scope>NUCLEOTIDE SEQUENCE [LARGE SCALE GENOMIC DNA]</scope>
    <source>
        <strain evidence="10">R-18109</strain>
    </source>
</reference>
<dbReference type="SUPFAM" id="SSF103473">
    <property type="entry name" value="MFS general substrate transporter"/>
    <property type="match status" value="1"/>
</dbReference>
<dbReference type="EMBL" id="CABVQH010000023">
    <property type="protein sequence ID" value="VWD17783.1"/>
    <property type="molecule type" value="Genomic_DNA"/>
</dbReference>
<feature type="transmembrane region" description="Helical" evidence="8">
    <location>
        <begin position="136"/>
        <end position="154"/>
    </location>
</feature>
<comment type="similarity">
    <text evidence="3">Belongs to the major facilitator superfamily. TCR/Tet family.</text>
</comment>
<keyword evidence="5 8" id="KW-0812">Transmembrane</keyword>
<evidence type="ECO:0000256" key="8">
    <source>
        <dbReference type="SAM" id="Phobius"/>
    </source>
</evidence>
<dbReference type="AlphaFoldDB" id="A0A6P2Y736"/>
<protein>
    <submittedName>
        <fullName evidence="10">Transporter, major facilitator family protein</fullName>
    </submittedName>
</protein>
<sequence>MTRRLMNRPLAVIFATVVLDAAGIALIFPILPGLLRSMTGTDDVSSLFGAMLALYALMQFVFAPVLGVLSDRYGRRPVLLLSLAGAAIDYLIMALTPHLWLLFAGRAVAGLTAANTAVAMAYIADITPEAGRARRYGLFHAFFGAGFVMGPVIGGALGDVSVRDPFLAAAALNGVKLLLALWMLPESHRPTRAPIDWRALNPFAPLRWALSFRALVPLLAVFLLISLVGQTYSTVWVLFVEDRFGWTGTEVGVSLGIFGALVALAQGFAVGPVTRWLGERGTLLVGIVCEAAALLILAFARASWIAFALIPLLAFGGIGLPALRSLQSKAVDGERQGQLQGVVASFVSLAAIFGPLVFSWIYALSRPGWNGLVWIVGVAIYVLAVPVVLAVAARSRAQGMA</sequence>
<feature type="transmembrane region" description="Helical" evidence="8">
    <location>
        <begin position="215"/>
        <end position="239"/>
    </location>
</feature>
<dbReference type="GO" id="GO:0016020">
    <property type="term" value="C:membrane"/>
    <property type="evidence" value="ECO:0007669"/>
    <property type="project" value="UniProtKB-SubCell"/>
</dbReference>
<evidence type="ECO:0000259" key="9">
    <source>
        <dbReference type="PROSITE" id="PS50850"/>
    </source>
</evidence>
<evidence type="ECO:0000256" key="1">
    <source>
        <dbReference type="ARBA" id="ARBA00003279"/>
    </source>
</evidence>
<comment type="subcellular location">
    <subcellularLocation>
        <location evidence="2">Membrane</location>
        <topology evidence="2">Multi-pass membrane protein</topology>
    </subcellularLocation>
</comment>
<keyword evidence="4" id="KW-0813">Transport</keyword>
<dbReference type="PANTHER" id="PTHR23504">
    <property type="entry name" value="MAJOR FACILITATOR SUPERFAMILY DOMAIN-CONTAINING PROTEIN 10"/>
    <property type="match status" value="1"/>
</dbReference>
<comment type="function">
    <text evidence="1">Resistance to tetracycline by an active tetracycline efflux. This is an energy-dependent process that decreases the accumulation of the antibiotic in whole cells. This protein functions as a metal-tetracycline/H(+) antiporter.</text>
</comment>
<feature type="transmembrane region" description="Helical" evidence="8">
    <location>
        <begin position="166"/>
        <end position="184"/>
    </location>
</feature>
<feature type="transmembrane region" description="Helical" evidence="8">
    <location>
        <begin position="251"/>
        <end position="270"/>
    </location>
</feature>
<evidence type="ECO:0000256" key="3">
    <source>
        <dbReference type="ARBA" id="ARBA00007520"/>
    </source>
</evidence>
<dbReference type="InterPro" id="IPR011701">
    <property type="entry name" value="MFS"/>
</dbReference>
<feature type="transmembrane region" description="Helical" evidence="8">
    <location>
        <begin position="371"/>
        <end position="393"/>
    </location>
</feature>
<keyword evidence="7 8" id="KW-0472">Membrane</keyword>
<name>A0A6P2Y736_BURL3</name>
<dbReference type="InterPro" id="IPR001958">
    <property type="entry name" value="Tet-R_TetA/multi-R_MdtG-like"/>
</dbReference>
<feature type="transmembrane region" description="Helical" evidence="8">
    <location>
        <begin position="101"/>
        <end position="124"/>
    </location>
</feature>
<dbReference type="PROSITE" id="PS50850">
    <property type="entry name" value="MFS"/>
    <property type="match status" value="1"/>
</dbReference>
<keyword evidence="6 8" id="KW-1133">Transmembrane helix</keyword>
<feature type="transmembrane region" description="Helical" evidence="8">
    <location>
        <begin position="47"/>
        <end position="66"/>
    </location>
</feature>
<dbReference type="GO" id="GO:0022857">
    <property type="term" value="F:transmembrane transporter activity"/>
    <property type="evidence" value="ECO:0007669"/>
    <property type="project" value="InterPro"/>
</dbReference>
<feature type="transmembrane region" description="Helical" evidence="8">
    <location>
        <begin position="78"/>
        <end position="95"/>
    </location>
</feature>
<evidence type="ECO:0000256" key="4">
    <source>
        <dbReference type="ARBA" id="ARBA00022448"/>
    </source>
</evidence>
<evidence type="ECO:0000256" key="2">
    <source>
        <dbReference type="ARBA" id="ARBA00004141"/>
    </source>
</evidence>
<feature type="domain" description="Major facilitator superfamily (MFS) profile" evidence="9">
    <location>
        <begin position="9"/>
        <end position="396"/>
    </location>
</feature>
<evidence type="ECO:0000256" key="6">
    <source>
        <dbReference type="ARBA" id="ARBA00022989"/>
    </source>
</evidence>
<feature type="transmembrane region" description="Helical" evidence="8">
    <location>
        <begin position="282"/>
        <end position="299"/>
    </location>
</feature>
<dbReference type="PROSITE" id="PS00216">
    <property type="entry name" value="SUGAR_TRANSPORT_1"/>
    <property type="match status" value="1"/>
</dbReference>
<dbReference type="Proteomes" id="UP000494260">
    <property type="component" value="Unassembled WGS sequence"/>
</dbReference>
<evidence type="ECO:0000313" key="10">
    <source>
        <dbReference type="EMBL" id="VWD17783.1"/>
    </source>
</evidence>
<evidence type="ECO:0000313" key="11">
    <source>
        <dbReference type="Proteomes" id="UP000494260"/>
    </source>
</evidence>
<dbReference type="PANTHER" id="PTHR23504:SF15">
    <property type="entry name" value="MAJOR FACILITATOR SUPERFAMILY (MFS) PROFILE DOMAIN-CONTAINING PROTEIN"/>
    <property type="match status" value="1"/>
</dbReference>
<feature type="transmembrane region" description="Helical" evidence="8">
    <location>
        <begin position="343"/>
        <end position="365"/>
    </location>
</feature>